<evidence type="ECO:0000313" key="1">
    <source>
        <dbReference type="EnsemblPlants" id="cds.evm.model.02.946"/>
    </source>
</evidence>
<sequence length="52" mass="5775">AAVSFAFSRRRKARLHSLLLSGEEGSDVSTINFVRVHVFSEERSYGINSSTC</sequence>
<dbReference type="AlphaFoldDB" id="A0A803P3B4"/>
<reference evidence="1" key="2">
    <citation type="submission" date="2021-03" db="UniProtKB">
        <authorList>
            <consortium name="EnsemblPlants"/>
        </authorList>
    </citation>
    <scope>IDENTIFICATION</scope>
</reference>
<proteinExistence type="predicted"/>
<organism evidence="1 2">
    <name type="scientific">Cannabis sativa</name>
    <name type="common">Hemp</name>
    <name type="synonym">Marijuana</name>
    <dbReference type="NCBI Taxonomy" id="3483"/>
    <lineage>
        <taxon>Eukaryota</taxon>
        <taxon>Viridiplantae</taxon>
        <taxon>Streptophyta</taxon>
        <taxon>Embryophyta</taxon>
        <taxon>Tracheophyta</taxon>
        <taxon>Spermatophyta</taxon>
        <taxon>Magnoliopsida</taxon>
        <taxon>eudicotyledons</taxon>
        <taxon>Gunneridae</taxon>
        <taxon>Pentapetalae</taxon>
        <taxon>rosids</taxon>
        <taxon>fabids</taxon>
        <taxon>Rosales</taxon>
        <taxon>Cannabaceae</taxon>
        <taxon>Cannabis</taxon>
    </lineage>
</organism>
<dbReference type="EMBL" id="UZAU01000144">
    <property type="status" value="NOT_ANNOTATED_CDS"/>
    <property type="molecule type" value="Genomic_DNA"/>
</dbReference>
<dbReference type="EnsemblPlants" id="evm.model.02.946">
    <property type="protein sequence ID" value="cds.evm.model.02.946"/>
    <property type="gene ID" value="evm.TU.02.946"/>
</dbReference>
<keyword evidence="2" id="KW-1185">Reference proteome</keyword>
<name>A0A803P3B4_CANSA</name>
<dbReference type="Proteomes" id="UP000596661">
    <property type="component" value="Chromosome 2"/>
</dbReference>
<accession>A0A803P3B4</accession>
<dbReference type="Gramene" id="evm.model.02.946">
    <property type="protein sequence ID" value="cds.evm.model.02.946"/>
    <property type="gene ID" value="evm.TU.02.946"/>
</dbReference>
<protein>
    <submittedName>
        <fullName evidence="1">Uncharacterized protein</fullName>
    </submittedName>
</protein>
<evidence type="ECO:0000313" key="2">
    <source>
        <dbReference type="Proteomes" id="UP000596661"/>
    </source>
</evidence>
<reference evidence="1" key="1">
    <citation type="submission" date="2018-11" db="EMBL/GenBank/DDBJ databases">
        <authorList>
            <person name="Grassa J C."/>
        </authorList>
    </citation>
    <scope>NUCLEOTIDE SEQUENCE [LARGE SCALE GENOMIC DNA]</scope>
</reference>